<accession>A0A927GY29</accession>
<keyword evidence="3" id="KW-1185">Reference proteome</keyword>
<organism evidence="2 3">
    <name type="scientific">Paenibacillus oceani</name>
    <dbReference type="NCBI Taxonomy" id="2772510"/>
    <lineage>
        <taxon>Bacteria</taxon>
        <taxon>Bacillati</taxon>
        <taxon>Bacillota</taxon>
        <taxon>Bacilli</taxon>
        <taxon>Bacillales</taxon>
        <taxon>Paenibacillaceae</taxon>
        <taxon>Paenibacillus</taxon>
    </lineage>
</organism>
<feature type="signal peptide" evidence="1">
    <location>
        <begin position="1"/>
        <end position="30"/>
    </location>
</feature>
<dbReference type="PROSITE" id="PS51257">
    <property type="entry name" value="PROKAR_LIPOPROTEIN"/>
    <property type="match status" value="1"/>
</dbReference>
<dbReference type="InterPro" id="IPR006311">
    <property type="entry name" value="TAT_signal"/>
</dbReference>
<dbReference type="RefSeq" id="WP_190923873.1">
    <property type="nucleotide sequence ID" value="NZ_JACXJA010000001.1"/>
</dbReference>
<dbReference type="Proteomes" id="UP000639396">
    <property type="component" value="Unassembled WGS sequence"/>
</dbReference>
<reference evidence="2" key="1">
    <citation type="submission" date="2020-09" db="EMBL/GenBank/DDBJ databases">
        <title>A novel bacterium of genus Paenibacillus, isolated from South China Sea.</title>
        <authorList>
            <person name="Huang H."/>
            <person name="Mo K."/>
            <person name="Hu Y."/>
        </authorList>
    </citation>
    <scope>NUCLEOTIDE SEQUENCE</scope>
    <source>
        <strain evidence="2">IB182363</strain>
    </source>
</reference>
<sequence>MTESRNGHLHKTVSRRAMLAAIGMTGAALAAGCGTKASAELLSDRLGSAAAACASYCVTD</sequence>
<evidence type="ECO:0000313" key="3">
    <source>
        <dbReference type="Proteomes" id="UP000639396"/>
    </source>
</evidence>
<dbReference type="AlphaFoldDB" id="A0A927GY29"/>
<name>A0A927GY29_9BACL</name>
<gene>
    <name evidence="2" type="ORF">IDH45_01245</name>
</gene>
<protein>
    <submittedName>
        <fullName evidence="2">Uncharacterized protein</fullName>
    </submittedName>
</protein>
<keyword evidence="1" id="KW-0732">Signal</keyword>
<dbReference type="EMBL" id="JACXJA010000001">
    <property type="protein sequence ID" value="MBD2860612.1"/>
    <property type="molecule type" value="Genomic_DNA"/>
</dbReference>
<comment type="caution">
    <text evidence="2">The sequence shown here is derived from an EMBL/GenBank/DDBJ whole genome shotgun (WGS) entry which is preliminary data.</text>
</comment>
<evidence type="ECO:0000256" key="1">
    <source>
        <dbReference type="SAM" id="SignalP"/>
    </source>
</evidence>
<feature type="chain" id="PRO_5037986084" evidence="1">
    <location>
        <begin position="31"/>
        <end position="60"/>
    </location>
</feature>
<proteinExistence type="predicted"/>
<evidence type="ECO:0000313" key="2">
    <source>
        <dbReference type="EMBL" id="MBD2860612.1"/>
    </source>
</evidence>
<dbReference type="PROSITE" id="PS51318">
    <property type="entry name" value="TAT"/>
    <property type="match status" value="1"/>
</dbReference>